<dbReference type="Proteomes" id="UP001651690">
    <property type="component" value="Unassembled WGS sequence"/>
</dbReference>
<dbReference type="Pfam" id="PF00668">
    <property type="entry name" value="Condensation"/>
    <property type="match status" value="1"/>
</dbReference>
<protein>
    <submittedName>
        <fullName evidence="2">Condensation domain-containing protein</fullName>
    </submittedName>
</protein>
<name>A0ABT1M1C7_9MYCO</name>
<dbReference type="Gene3D" id="3.30.559.30">
    <property type="entry name" value="Nonribosomal peptide synthetase, condensation domain"/>
    <property type="match status" value="1"/>
</dbReference>
<proteinExistence type="predicted"/>
<gene>
    <name evidence="2" type="ORF">NM203_10900</name>
</gene>
<feature type="domain" description="Condensation" evidence="1">
    <location>
        <begin position="42"/>
        <end position="368"/>
    </location>
</feature>
<dbReference type="EMBL" id="JANDBD010000004">
    <property type="protein sequence ID" value="MCP9272690.1"/>
    <property type="molecule type" value="Genomic_DNA"/>
</dbReference>
<sequence>MLVGALEIVRADEWNPGGGAVTSWHASAGSKAKAMAAPVSTVPASYMQAQHIRGFHEFKAKGMEYSRLVIVSWDQPGECDIRAMNHVVNAHLRRHDTYRSWFEFKDGRTIRRTMQNPNDIKFVPMRHGEMSQAAFHELIQSTPTPDEWECFSFGVIQYEDHFTFYVIVDHVHTDPVLMAMLFVEIHQTYMALLECGAPPTLPTPSGYDEYCVQQHRYTSSLTAESPEVRRWIDFAVTNDGTLPEFSLPLGDPSAACGGDIIVAPLMNAEQTARFETACVAAGSRFVGGVFAAAAIAQYRITGVDDYYGMTPKDMRTRPEEFVTNGWFTGMIPVGVPVTRGSFAETARAAQKSFDGNIDLAKVPFDRVLELVPWLHRTHRGFPMLAYLDAGLPPLSAVVASHLDGVNARTYCDGMSPAHICMWVGRIHDETSITVFFPDNPVARDSVTKYVAAMQEVYAGVAEGRDVVQTTMRESA</sequence>
<reference evidence="2 3" key="1">
    <citation type="submission" date="2022-06" db="EMBL/GenBank/DDBJ databases">
        <title>Mycolicibacterium sp. CAU 1645 isolated from seawater.</title>
        <authorList>
            <person name="Kim W."/>
        </authorList>
    </citation>
    <scope>NUCLEOTIDE SEQUENCE [LARGE SCALE GENOMIC DNA]</scope>
    <source>
        <strain evidence="2 3">CAU 1645</strain>
    </source>
</reference>
<dbReference type="InterPro" id="IPR023213">
    <property type="entry name" value="CAT-like_dom_sf"/>
</dbReference>
<dbReference type="RefSeq" id="WP_255059909.1">
    <property type="nucleotide sequence ID" value="NZ_JANDBD010000004.1"/>
</dbReference>
<evidence type="ECO:0000313" key="3">
    <source>
        <dbReference type="Proteomes" id="UP001651690"/>
    </source>
</evidence>
<dbReference type="Gene3D" id="3.30.559.10">
    <property type="entry name" value="Chloramphenicol acetyltransferase-like domain"/>
    <property type="match status" value="1"/>
</dbReference>
<evidence type="ECO:0000313" key="2">
    <source>
        <dbReference type="EMBL" id="MCP9272690.1"/>
    </source>
</evidence>
<comment type="caution">
    <text evidence="2">The sequence shown here is derived from an EMBL/GenBank/DDBJ whole genome shotgun (WGS) entry which is preliminary data.</text>
</comment>
<evidence type="ECO:0000259" key="1">
    <source>
        <dbReference type="Pfam" id="PF00668"/>
    </source>
</evidence>
<accession>A0ABT1M1C7</accession>
<dbReference type="SUPFAM" id="SSF52777">
    <property type="entry name" value="CoA-dependent acyltransferases"/>
    <property type="match status" value="2"/>
</dbReference>
<keyword evidence="3" id="KW-1185">Reference proteome</keyword>
<organism evidence="2 3">
    <name type="scientific">Mycolicibacterium arenosum</name>
    <dbReference type="NCBI Taxonomy" id="2952157"/>
    <lineage>
        <taxon>Bacteria</taxon>
        <taxon>Bacillati</taxon>
        <taxon>Actinomycetota</taxon>
        <taxon>Actinomycetes</taxon>
        <taxon>Mycobacteriales</taxon>
        <taxon>Mycobacteriaceae</taxon>
        <taxon>Mycolicibacterium</taxon>
    </lineage>
</organism>
<dbReference type="InterPro" id="IPR001242">
    <property type="entry name" value="Condensation_dom"/>
</dbReference>